<dbReference type="InterPro" id="IPR001579">
    <property type="entry name" value="Glyco_hydro_18_chit_AS"/>
</dbReference>
<comment type="caution">
    <text evidence="12">The sequence shown here is derived from an EMBL/GenBank/DDBJ whole genome shotgun (WGS) entry which is preliminary data.</text>
</comment>
<dbReference type="Gene3D" id="3.10.50.10">
    <property type="match status" value="1"/>
</dbReference>
<keyword evidence="6" id="KW-0624">Polysaccharide degradation</keyword>
<evidence type="ECO:0000259" key="11">
    <source>
        <dbReference type="PROSITE" id="PS51910"/>
    </source>
</evidence>
<dbReference type="PROSITE" id="PS01095">
    <property type="entry name" value="GH18_1"/>
    <property type="match status" value="1"/>
</dbReference>
<dbReference type="InterPro" id="IPR011583">
    <property type="entry name" value="Chitinase_II/V-like_cat"/>
</dbReference>
<evidence type="ECO:0000256" key="4">
    <source>
        <dbReference type="ARBA" id="ARBA00023277"/>
    </source>
</evidence>
<dbReference type="GO" id="GO:0006032">
    <property type="term" value="P:chitin catabolic process"/>
    <property type="evidence" value="ECO:0007669"/>
    <property type="project" value="UniProtKB-KW"/>
</dbReference>
<sequence>MRSFTLVSLSLFALPALCAPQTFSTSNKVATAWYAGWHSTNGFPLSKVSWSKYTHLTYAFAQTTPDVTTLDLTGSNPDLLPQFVAEAHQHSVKALVSIGGWSGSRYWSTNVATPEKRTAFVKTVTDFAKKYNLDGLDFDWEYPNGAGVGCNVISPSDTSNFLAFLQELRKDPAGKKLILSAATAIKPFNGPDGTPSSSVSGFGDVLDWIAIMNYDLYGSWSPTVGPNAALDDTCAASANQVGSAVSAVKNWSDAGMPKHKIVLGVAGYGHSFKVTKANAFKEGSSSSLASHPPFEATSHPTGDSWDGEAGPDVCGVQQPNGGVFNFWGLIEKGFLNEDGSVKSGIASSYDKCSQTPFVYDPKTEVMVSYDNAESFSAKGNYIKQTGLRGFAIWEAAGDHNDILINSIRRSGGY</sequence>
<keyword evidence="5 7" id="KW-0326">Glycosidase</keyword>
<dbReference type="InterPro" id="IPR050314">
    <property type="entry name" value="Glycosyl_Hydrlase_18"/>
</dbReference>
<evidence type="ECO:0000256" key="2">
    <source>
        <dbReference type="ARBA" id="ARBA00022801"/>
    </source>
</evidence>
<evidence type="ECO:0000256" key="9">
    <source>
        <dbReference type="SAM" id="MobiDB-lite"/>
    </source>
</evidence>
<organism evidence="12 13">
    <name type="scientific">Hypsizygus marmoreus</name>
    <name type="common">White beech mushroom</name>
    <name type="synonym">Agaricus marmoreus</name>
    <dbReference type="NCBI Taxonomy" id="39966"/>
    <lineage>
        <taxon>Eukaryota</taxon>
        <taxon>Fungi</taxon>
        <taxon>Dikarya</taxon>
        <taxon>Basidiomycota</taxon>
        <taxon>Agaricomycotina</taxon>
        <taxon>Agaricomycetes</taxon>
        <taxon>Agaricomycetidae</taxon>
        <taxon>Agaricales</taxon>
        <taxon>Tricholomatineae</taxon>
        <taxon>Lyophyllaceae</taxon>
        <taxon>Hypsizygus</taxon>
    </lineage>
</organism>
<dbReference type="InterPro" id="IPR017853">
    <property type="entry name" value="GH"/>
</dbReference>
<name>A0A369JFW0_HYPMA</name>
<keyword evidence="13" id="KW-1185">Reference proteome</keyword>
<dbReference type="AlphaFoldDB" id="A0A369JFW0"/>
<dbReference type="Gene3D" id="3.20.20.80">
    <property type="entry name" value="Glycosidases"/>
    <property type="match status" value="1"/>
</dbReference>
<dbReference type="SUPFAM" id="SSF54556">
    <property type="entry name" value="Chitinase insertion domain"/>
    <property type="match status" value="1"/>
</dbReference>
<evidence type="ECO:0000256" key="10">
    <source>
        <dbReference type="SAM" id="SignalP"/>
    </source>
</evidence>
<dbReference type="PROSITE" id="PS51910">
    <property type="entry name" value="GH18_2"/>
    <property type="match status" value="1"/>
</dbReference>
<dbReference type="InParanoid" id="A0A369JFW0"/>
<dbReference type="STRING" id="39966.A0A369JFW0"/>
<evidence type="ECO:0000313" key="12">
    <source>
        <dbReference type="EMBL" id="RDB20192.1"/>
    </source>
</evidence>
<feature type="signal peptide" evidence="10">
    <location>
        <begin position="1"/>
        <end position="20"/>
    </location>
</feature>
<dbReference type="SMART" id="SM00636">
    <property type="entry name" value="Glyco_18"/>
    <property type="match status" value="1"/>
</dbReference>
<dbReference type="PANTHER" id="PTHR11177">
    <property type="entry name" value="CHITINASE"/>
    <property type="match status" value="1"/>
</dbReference>
<evidence type="ECO:0000256" key="6">
    <source>
        <dbReference type="ARBA" id="ARBA00023326"/>
    </source>
</evidence>
<keyword evidence="10" id="KW-0732">Signal</keyword>
<dbReference type="GO" id="GO:0000272">
    <property type="term" value="P:polysaccharide catabolic process"/>
    <property type="evidence" value="ECO:0007669"/>
    <property type="project" value="UniProtKB-KW"/>
</dbReference>
<dbReference type="Proteomes" id="UP000076154">
    <property type="component" value="Unassembled WGS sequence"/>
</dbReference>
<evidence type="ECO:0000256" key="8">
    <source>
        <dbReference type="RuleBase" id="RU004453"/>
    </source>
</evidence>
<reference evidence="12" key="1">
    <citation type="submission" date="2018-04" db="EMBL/GenBank/DDBJ databases">
        <title>Whole genome sequencing of Hypsizygus marmoreus.</title>
        <authorList>
            <person name="Choi I.-G."/>
            <person name="Min B."/>
            <person name="Kim J.-G."/>
            <person name="Kim S."/>
            <person name="Oh Y.-L."/>
            <person name="Kong W.-S."/>
            <person name="Park H."/>
            <person name="Jeong J."/>
            <person name="Song E.-S."/>
        </authorList>
    </citation>
    <scope>NUCLEOTIDE SEQUENCE [LARGE SCALE GENOMIC DNA]</scope>
    <source>
        <strain evidence="12">51987-8</strain>
    </source>
</reference>
<keyword evidence="2 7" id="KW-0378">Hydrolase</keyword>
<comment type="catalytic activity">
    <reaction evidence="1">
        <text>Random endo-hydrolysis of N-acetyl-beta-D-glucosaminide (1-&gt;4)-beta-linkages in chitin and chitodextrins.</text>
        <dbReference type="EC" id="3.2.1.14"/>
    </reaction>
</comment>
<evidence type="ECO:0000313" key="13">
    <source>
        <dbReference type="Proteomes" id="UP000076154"/>
    </source>
</evidence>
<dbReference type="OrthoDB" id="73875at2759"/>
<evidence type="ECO:0000256" key="3">
    <source>
        <dbReference type="ARBA" id="ARBA00023024"/>
    </source>
</evidence>
<proteinExistence type="inferred from homology"/>
<dbReference type="PANTHER" id="PTHR11177:SF392">
    <property type="entry name" value="HAP41P"/>
    <property type="match status" value="1"/>
</dbReference>
<dbReference type="InterPro" id="IPR001223">
    <property type="entry name" value="Glyco_hydro18_cat"/>
</dbReference>
<keyword evidence="4" id="KW-0119">Carbohydrate metabolism</keyword>
<keyword evidence="3" id="KW-0146">Chitin degradation</keyword>
<dbReference type="SUPFAM" id="SSF51445">
    <property type="entry name" value="(Trans)glycosidases"/>
    <property type="match status" value="1"/>
</dbReference>
<feature type="region of interest" description="Disordered" evidence="9">
    <location>
        <begin position="284"/>
        <end position="311"/>
    </location>
</feature>
<feature type="chain" id="PRO_5016638058" evidence="10">
    <location>
        <begin position="21"/>
        <end position="413"/>
    </location>
</feature>
<comment type="similarity">
    <text evidence="8">Belongs to the glycosyl hydrolase 18 family.</text>
</comment>
<protein>
    <submittedName>
        <fullName evidence="12">Chitinase A1</fullName>
    </submittedName>
</protein>
<evidence type="ECO:0000256" key="7">
    <source>
        <dbReference type="RuleBase" id="RU000489"/>
    </source>
</evidence>
<dbReference type="GO" id="GO:0008843">
    <property type="term" value="F:endochitinase activity"/>
    <property type="evidence" value="ECO:0007669"/>
    <property type="project" value="UniProtKB-EC"/>
</dbReference>
<dbReference type="GO" id="GO:0008061">
    <property type="term" value="F:chitin binding"/>
    <property type="evidence" value="ECO:0007669"/>
    <property type="project" value="InterPro"/>
</dbReference>
<evidence type="ECO:0000256" key="1">
    <source>
        <dbReference type="ARBA" id="ARBA00000822"/>
    </source>
</evidence>
<dbReference type="Pfam" id="PF00704">
    <property type="entry name" value="Glyco_hydro_18"/>
    <property type="match status" value="1"/>
</dbReference>
<accession>A0A369JFW0</accession>
<feature type="domain" description="GH18" evidence="11">
    <location>
        <begin position="28"/>
        <end position="413"/>
    </location>
</feature>
<evidence type="ECO:0000256" key="5">
    <source>
        <dbReference type="ARBA" id="ARBA00023295"/>
    </source>
</evidence>
<dbReference type="EMBL" id="LUEZ02000071">
    <property type="protein sequence ID" value="RDB20192.1"/>
    <property type="molecule type" value="Genomic_DNA"/>
</dbReference>
<dbReference type="GO" id="GO:0005576">
    <property type="term" value="C:extracellular region"/>
    <property type="evidence" value="ECO:0007669"/>
    <property type="project" value="TreeGrafter"/>
</dbReference>
<dbReference type="InterPro" id="IPR029070">
    <property type="entry name" value="Chitinase_insertion_sf"/>
</dbReference>
<gene>
    <name evidence="12" type="primary">chiA1_2</name>
    <name evidence="12" type="ORF">Hypma_012814</name>
</gene>